<dbReference type="AlphaFoldDB" id="A0A9X2AYY5"/>
<name>A0A9X2AYY5_9CORY</name>
<evidence type="ECO:0000313" key="3">
    <source>
        <dbReference type="Proteomes" id="UP001139207"/>
    </source>
</evidence>
<proteinExistence type="predicted"/>
<dbReference type="EMBL" id="JALIEA010000012">
    <property type="protein sequence ID" value="MCJ7858238.1"/>
    <property type="molecule type" value="Genomic_DNA"/>
</dbReference>
<dbReference type="Proteomes" id="UP001139207">
    <property type="component" value="Unassembled WGS sequence"/>
</dbReference>
<accession>A0A9X2AYY5</accession>
<organism evidence="2 3">
    <name type="scientific">Corynebacterium kalidii</name>
    <dbReference type="NCBI Taxonomy" id="2931982"/>
    <lineage>
        <taxon>Bacteria</taxon>
        <taxon>Bacillati</taxon>
        <taxon>Actinomycetota</taxon>
        <taxon>Actinomycetes</taxon>
        <taxon>Mycobacteriales</taxon>
        <taxon>Corynebacteriaceae</taxon>
        <taxon>Corynebacterium</taxon>
    </lineage>
</organism>
<reference evidence="2" key="1">
    <citation type="submission" date="2022-04" db="EMBL/GenBank/DDBJ databases">
        <title>Corynebacterium kalidii LD5P10.</title>
        <authorList>
            <person name="Sun J.Q."/>
        </authorList>
    </citation>
    <scope>NUCLEOTIDE SEQUENCE</scope>
    <source>
        <strain evidence="2">LD5P10</strain>
    </source>
</reference>
<dbReference type="InterPro" id="IPR018561">
    <property type="entry name" value="AosR"/>
</dbReference>
<comment type="caution">
    <text evidence="2">The sequence shown here is derived from an EMBL/GenBank/DDBJ whole genome shotgun (WGS) entry which is preliminary data.</text>
</comment>
<dbReference type="Pfam" id="PF09438">
    <property type="entry name" value="DUF2017"/>
    <property type="match status" value="1"/>
</dbReference>
<gene>
    <name evidence="2" type="ORF">MUN33_05825</name>
</gene>
<sequence>MKPWVKKKSLMRGVRYLTELEPMEREMLGNSAATVGELLIGRARSAPRDELAEMTGLPSGHTDAPDDPVLAAMLPAFFRDGDEEVDGEAGVSRQFNETDIIKGKLVNLRLVSDVLGPDGSVHVSLTADQTSAWLAALTDVRAYHHGRLEQVRGEAQDGEVAAMENYLEWLGYHQDSLITAMMGPMDVPDGFADPGNGGDGDGDGDDGGRRD</sequence>
<evidence type="ECO:0000313" key="2">
    <source>
        <dbReference type="EMBL" id="MCJ7858238.1"/>
    </source>
</evidence>
<evidence type="ECO:0000256" key="1">
    <source>
        <dbReference type="SAM" id="MobiDB-lite"/>
    </source>
</evidence>
<protein>
    <submittedName>
        <fullName evidence="2">DUF2017 domain-containing protein</fullName>
    </submittedName>
</protein>
<dbReference type="RefSeq" id="WP_244803975.1">
    <property type="nucleotide sequence ID" value="NZ_JALIEA010000012.1"/>
</dbReference>
<keyword evidence="3" id="KW-1185">Reference proteome</keyword>
<feature type="region of interest" description="Disordered" evidence="1">
    <location>
        <begin position="188"/>
        <end position="211"/>
    </location>
</feature>